<dbReference type="Gene3D" id="3.30.420.10">
    <property type="entry name" value="Ribonuclease H-like superfamily/Ribonuclease H"/>
    <property type="match status" value="1"/>
</dbReference>
<dbReference type="Pfam" id="PF13976">
    <property type="entry name" value="gag_pre-integrs"/>
    <property type="match status" value="1"/>
</dbReference>
<dbReference type="GO" id="GO:0004190">
    <property type="term" value="F:aspartic-type endopeptidase activity"/>
    <property type="evidence" value="ECO:0007669"/>
    <property type="project" value="UniProtKB-KW"/>
</dbReference>
<dbReference type="InterPro" id="IPR057670">
    <property type="entry name" value="SH3_retrovirus"/>
</dbReference>
<dbReference type="SUPFAM" id="SSF53098">
    <property type="entry name" value="Ribonuclease H-like"/>
    <property type="match status" value="1"/>
</dbReference>
<dbReference type="GO" id="GO:0003676">
    <property type="term" value="F:nucleic acid binding"/>
    <property type="evidence" value="ECO:0007669"/>
    <property type="project" value="InterPro"/>
</dbReference>
<keyword evidence="1" id="KW-0378">Hydrolase</keyword>
<gene>
    <name evidence="6" type="ORF">FSB_LOCUS11458</name>
</gene>
<feature type="domain" description="Reverse transcriptase Ty1/copia-type" evidence="2">
    <location>
        <begin position="706"/>
        <end position="777"/>
    </location>
</feature>
<dbReference type="InterPro" id="IPR043502">
    <property type="entry name" value="DNA/RNA_pol_sf"/>
</dbReference>
<dbReference type="Pfam" id="PF25597">
    <property type="entry name" value="SH3_retrovirus"/>
    <property type="match status" value="1"/>
</dbReference>
<dbReference type="InterPro" id="IPR013103">
    <property type="entry name" value="RVT_2"/>
</dbReference>
<dbReference type="InterPro" id="IPR012337">
    <property type="entry name" value="RNaseH-like_sf"/>
</dbReference>
<dbReference type="AlphaFoldDB" id="A0A2N9EXV1"/>
<keyword evidence="1" id="KW-0645">Protease</keyword>
<keyword evidence="1" id="KW-0064">Aspartyl protease</keyword>
<dbReference type="InterPro" id="IPR054722">
    <property type="entry name" value="PolX-like_BBD"/>
</dbReference>
<protein>
    <recommendedName>
        <fullName evidence="7">Integrase catalytic domain-containing protein</fullName>
    </recommendedName>
</protein>
<dbReference type="Pfam" id="PF14223">
    <property type="entry name" value="Retrotran_gag_2"/>
    <property type="match status" value="1"/>
</dbReference>
<dbReference type="CDD" id="cd09272">
    <property type="entry name" value="RNase_HI_RT_Ty1"/>
    <property type="match status" value="1"/>
</dbReference>
<dbReference type="SUPFAM" id="SSF56672">
    <property type="entry name" value="DNA/RNA polymerases"/>
    <property type="match status" value="1"/>
</dbReference>
<feature type="domain" description="GAG-pre-integrase" evidence="3">
    <location>
        <begin position="435"/>
        <end position="493"/>
    </location>
</feature>
<feature type="domain" description="Retroviral polymerase SH3-like" evidence="5">
    <location>
        <begin position="602"/>
        <end position="633"/>
    </location>
</feature>
<evidence type="ECO:0000259" key="3">
    <source>
        <dbReference type="Pfam" id="PF13976"/>
    </source>
</evidence>
<dbReference type="InterPro" id="IPR025724">
    <property type="entry name" value="GAG-pre-integrase_dom"/>
</dbReference>
<dbReference type="PANTHER" id="PTHR11439:SF461">
    <property type="entry name" value="OS10G0432200 PROTEIN"/>
    <property type="match status" value="1"/>
</dbReference>
<dbReference type="EMBL" id="OIVN01000657">
    <property type="protein sequence ID" value="SPC83576.1"/>
    <property type="molecule type" value="Genomic_DNA"/>
</dbReference>
<feature type="domain" description="Retrovirus-related Pol polyprotein from transposon TNT 1-94-like beta-barrel" evidence="4">
    <location>
        <begin position="318"/>
        <end position="394"/>
    </location>
</feature>
<reference evidence="6" key="1">
    <citation type="submission" date="2018-02" db="EMBL/GenBank/DDBJ databases">
        <authorList>
            <person name="Cohen D.B."/>
            <person name="Kent A.D."/>
        </authorList>
    </citation>
    <scope>NUCLEOTIDE SEQUENCE</scope>
</reference>
<dbReference type="InterPro" id="IPR036397">
    <property type="entry name" value="RNaseH_sf"/>
</dbReference>
<evidence type="ECO:0000256" key="1">
    <source>
        <dbReference type="ARBA" id="ARBA00022750"/>
    </source>
</evidence>
<dbReference type="PANTHER" id="PTHR11439">
    <property type="entry name" value="GAG-POL-RELATED RETROTRANSPOSON"/>
    <property type="match status" value="1"/>
</dbReference>
<proteinExistence type="predicted"/>
<organism evidence="6">
    <name type="scientific">Fagus sylvatica</name>
    <name type="common">Beechnut</name>
    <dbReference type="NCBI Taxonomy" id="28930"/>
    <lineage>
        <taxon>Eukaryota</taxon>
        <taxon>Viridiplantae</taxon>
        <taxon>Streptophyta</taxon>
        <taxon>Embryophyta</taxon>
        <taxon>Tracheophyta</taxon>
        <taxon>Spermatophyta</taxon>
        <taxon>Magnoliopsida</taxon>
        <taxon>eudicotyledons</taxon>
        <taxon>Gunneridae</taxon>
        <taxon>Pentapetalae</taxon>
        <taxon>rosids</taxon>
        <taxon>fabids</taxon>
        <taxon>Fagales</taxon>
        <taxon>Fagaceae</taxon>
        <taxon>Fagus</taxon>
    </lineage>
</organism>
<evidence type="ECO:0000313" key="6">
    <source>
        <dbReference type="EMBL" id="SPC83576.1"/>
    </source>
</evidence>
<feature type="domain" description="Reverse transcriptase Ty1/copia-type" evidence="2">
    <location>
        <begin position="778"/>
        <end position="919"/>
    </location>
</feature>
<accession>A0A2N9EXV1</accession>
<dbReference type="Pfam" id="PF22936">
    <property type="entry name" value="Pol_BBD"/>
    <property type="match status" value="1"/>
</dbReference>
<dbReference type="Pfam" id="PF07727">
    <property type="entry name" value="RVT_2"/>
    <property type="match status" value="2"/>
</dbReference>
<evidence type="ECO:0000259" key="2">
    <source>
        <dbReference type="Pfam" id="PF07727"/>
    </source>
</evidence>
<evidence type="ECO:0000259" key="4">
    <source>
        <dbReference type="Pfam" id="PF22936"/>
    </source>
</evidence>
<evidence type="ECO:0000259" key="5">
    <source>
        <dbReference type="Pfam" id="PF25597"/>
    </source>
</evidence>
<sequence length="1126" mass="126531">MDKNELPKTVTTILNGHNYVLWSQDMRSFLKGHRLWRYVTGEIQAPVRSKDEEDTKFADRLEDWDCKNHQIITWFRHSTVPSIHQQFSRYENAKDVWDLLSRHYTTAGLSHEYQLWGLLVNMKQTPRQLINEFHFGMQSIWDQMEQSTHIVKDPADAAILATKRDQFHLIQFLMALTSEFEPVRATLLQQVPLPTLEFAMSQLLSHETRLRTLQPITLMRSLLLLHVLQALPHLRMVRNIARTVISRDIFWLNARPSNVGILPKPVNHSVAAAAEDSPSDPSLSSIPVSELGPMVFTMVKQFLSSSDKVSSTVSGNTWYFDSACCNHMSPYSQLFSSFIPTTHSPLIQTTNGSHLAASHTGSVSTSTLSLSDTYLIPNLTLNLISVGQLCELGFDLWFGSSGCRVQDPRTNQVLGTGRRVGRMFELTSLHLPTTSTPPPSHVAHTTSIFPLSLWHLCLGHVSVQKLRTLISSGFLGQVKHDSVDCVSCQLAKQPALSFNNSDSFSHTSFDLIHSDIWGPSPTATVGTSQQNGRAERKHRHILDSVRAFLISASCPERFWGEAALTAVYTINRLPSSTLQNVTLFERLYGALASYSSLRVFGCACFVLLQSHEHSKLESRSRLCCFLGYGIEHKEPAPPVDPVTDQTPLLPLRRSDRVRAPPAHLRDYSCFSAILSLHEPHTYREACTNPLWQQAMTEELQALEKTHTWDLVDLPHGKSVIGCKWVYKIKTKSDGSIERYKARLVAKGYAQEYGIDYEETFAPVARITSVRSLLAIAAAPPGYSDYPDKFCLLRRALYGLKQAPRAWFAKFSSIVHQFGFSSSSHDTALFIRRSDKGMILLLLYVDDMIITGDNHCGISDFKLFLHQQFEMKDLGHLSYFLGLEVSSDSTGYYLSQAKYASDLLSRAGLTDTKVVSTPLEMNARLTPLDGTPLSDATLYRQLVGSLVYLTVTRPDIAHAVHLVSQFLSAPHSTHYAAVIHILHYIKGTMFHGLHFFALSILDLLSKQHIVSRSSIEAEYRALADTTSELLALHWLLEDMGLTHSSPTIIHCDNRSAIQIAHNDVFHERTKHIEIDCHLVCHHLSADILHLLPVSSSDQTADIFTKTFPPGRFRDLVSKLKMASIRPP</sequence>
<name>A0A2N9EXV1_FAGSY</name>
<evidence type="ECO:0008006" key="7">
    <source>
        <dbReference type="Google" id="ProtNLM"/>
    </source>
</evidence>